<dbReference type="RefSeq" id="WP_015590108.1">
    <property type="nucleotide sequence ID" value="NC_021169.1"/>
</dbReference>
<proteinExistence type="predicted"/>
<reference evidence="1 2" key="1">
    <citation type="journal article" date="2013" name="Genome Announc.">
        <title>Complete Genome Sequence of the Thermophilic and Facultatively Chemolithoautotrophic Sulfate Reducer Archaeoglobus sulfaticallidus Strain PM70-1T.</title>
        <authorList>
            <person name="Stokke R."/>
            <person name="Hocking W.P."/>
            <person name="Steinsbu B.O."/>
            <person name="Steen I.H."/>
        </authorList>
    </citation>
    <scope>NUCLEOTIDE SEQUENCE [LARGE SCALE GENOMIC DNA]</scope>
    <source>
        <strain evidence="1">PM70-1</strain>
    </source>
</reference>
<protein>
    <recommendedName>
        <fullName evidence="3">3-methyladenine DNA glycosylase/8-oxoguanine DNA glycosylase</fullName>
    </recommendedName>
</protein>
<dbReference type="eggNOG" id="arCOG10315">
    <property type="taxonomic scope" value="Archaea"/>
</dbReference>
<organism evidence="1 2">
    <name type="scientific">Archaeoglobus sulfaticallidus PM70-1</name>
    <dbReference type="NCBI Taxonomy" id="387631"/>
    <lineage>
        <taxon>Archaea</taxon>
        <taxon>Methanobacteriati</taxon>
        <taxon>Methanobacteriota</taxon>
        <taxon>Archaeoglobi</taxon>
        <taxon>Archaeoglobales</taxon>
        <taxon>Archaeoglobaceae</taxon>
        <taxon>Archaeoglobus</taxon>
    </lineage>
</organism>
<gene>
    <name evidence="1" type="ORF">Asulf_00482</name>
</gene>
<sequence>MKTAIAKINSYMERVPEVRRLCERCLRTERYDGNVAAMVVDASFVSIGLNYFNVIVPAVLRFKETFGDISLSEFLEIPEDKLFSIWKNRRSWRTARNVAEALLSFGKSDREMLRNWASESSLDGWKEDVIGRIKGVGINTYQYLRMMGGIDTVMPDKIVRKVFTEIFGSVPKKDIEFIKWVEDISKKTEYRSIELCWMTWFVQYDDLKIKKYLQIMEKA</sequence>
<evidence type="ECO:0008006" key="3">
    <source>
        <dbReference type="Google" id="ProtNLM"/>
    </source>
</evidence>
<dbReference type="OrthoDB" id="45797at2157"/>
<evidence type="ECO:0000313" key="1">
    <source>
        <dbReference type="EMBL" id="AGK60509.1"/>
    </source>
</evidence>
<dbReference type="EMBL" id="CP005290">
    <property type="protein sequence ID" value="AGK60509.1"/>
    <property type="molecule type" value="Genomic_DNA"/>
</dbReference>
<dbReference type="KEGG" id="ast:Asulf_00482"/>
<dbReference type="AlphaFoldDB" id="N0BAA3"/>
<evidence type="ECO:0000313" key="2">
    <source>
        <dbReference type="Proteomes" id="UP000013307"/>
    </source>
</evidence>
<dbReference type="Proteomes" id="UP000013307">
    <property type="component" value="Chromosome"/>
</dbReference>
<accession>N0BAA3</accession>
<keyword evidence="2" id="KW-1185">Reference proteome</keyword>
<dbReference type="HOGENOM" id="CLU_1318483_0_0_2"/>
<dbReference type="GeneID" id="15392128"/>
<name>N0BAA3_9EURY</name>